<keyword evidence="1" id="KW-1133">Transmembrane helix</keyword>
<name>A0A2X4RPR6_9CORY</name>
<reference evidence="2 3" key="1">
    <citation type="submission" date="2018-06" db="EMBL/GenBank/DDBJ databases">
        <authorList>
            <consortium name="Pathogen Informatics"/>
            <person name="Doyle S."/>
        </authorList>
    </citation>
    <scope>NUCLEOTIDE SEQUENCE [LARGE SCALE GENOMIC DNA]</scope>
    <source>
        <strain evidence="2 3">NCTC10288</strain>
    </source>
</reference>
<sequence length="32" mass="3403">MSSVGNSLFKQLYGLVITVVSAPFALSANLFK</sequence>
<dbReference type="EMBL" id="LS483460">
    <property type="protein sequence ID" value="SQI00948.1"/>
    <property type="molecule type" value="Genomic_DNA"/>
</dbReference>
<evidence type="ECO:0000313" key="3">
    <source>
        <dbReference type="Proteomes" id="UP000249264"/>
    </source>
</evidence>
<keyword evidence="1" id="KW-0472">Membrane</keyword>
<evidence type="ECO:0000256" key="1">
    <source>
        <dbReference type="SAM" id="Phobius"/>
    </source>
</evidence>
<protein>
    <submittedName>
        <fullName evidence="2">Uncharacterized protein</fullName>
    </submittedName>
</protein>
<keyword evidence="1" id="KW-0812">Transmembrane</keyword>
<organism evidence="2 3">
    <name type="scientific">Corynebacterium minutissimum</name>
    <dbReference type="NCBI Taxonomy" id="38301"/>
    <lineage>
        <taxon>Bacteria</taxon>
        <taxon>Bacillati</taxon>
        <taxon>Actinomycetota</taxon>
        <taxon>Actinomycetes</taxon>
        <taxon>Mycobacteriales</taxon>
        <taxon>Corynebacteriaceae</taxon>
        <taxon>Corynebacterium</taxon>
    </lineage>
</organism>
<dbReference type="AlphaFoldDB" id="A0A2X4RPR6"/>
<evidence type="ECO:0000313" key="2">
    <source>
        <dbReference type="EMBL" id="SQI00948.1"/>
    </source>
</evidence>
<accession>A0A2X4RPR6</accession>
<feature type="transmembrane region" description="Helical" evidence="1">
    <location>
        <begin position="12"/>
        <end position="31"/>
    </location>
</feature>
<dbReference type="Proteomes" id="UP000249264">
    <property type="component" value="Chromosome 1"/>
</dbReference>
<gene>
    <name evidence="2" type="ORF">NCTC10288_02271</name>
</gene>
<dbReference type="KEGG" id="cmin:NCTC10288_02271"/>
<proteinExistence type="predicted"/>